<evidence type="ECO:0000313" key="3">
    <source>
        <dbReference type="Proteomes" id="UP001519460"/>
    </source>
</evidence>
<evidence type="ECO:0000313" key="2">
    <source>
        <dbReference type="EMBL" id="KAK7506451.1"/>
    </source>
</evidence>
<proteinExistence type="predicted"/>
<comment type="caution">
    <text evidence="2">The sequence shown here is derived from an EMBL/GenBank/DDBJ whole genome shotgun (WGS) entry which is preliminary data.</text>
</comment>
<organism evidence="2 3">
    <name type="scientific">Batillaria attramentaria</name>
    <dbReference type="NCBI Taxonomy" id="370345"/>
    <lineage>
        <taxon>Eukaryota</taxon>
        <taxon>Metazoa</taxon>
        <taxon>Spiralia</taxon>
        <taxon>Lophotrochozoa</taxon>
        <taxon>Mollusca</taxon>
        <taxon>Gastropoda</taxon>
        <taxon>Caenogastropoda</taxon>
        <taxon>Sorbeoconcha</taxon>
        <taxon>Cerithioidea</taxon>
        <taxon>Batillariidae</taxon>
        <taxon>Batillaria</taxon>
    </lineage>
</organism>
<feature type="region of interest" description="Disordered" evidence="1">
    <location>
        <begin position="1"/>
        <end position="32"/>
    </location>
</feature>
<evidence type="ECO:0000256" key="1">
    <source>
        <dbReference type="SAM" id="MobiDB-lite"/>
    </source>
</evidence>
<feature type="non-terminal residue" evidence="2">
    <location>
        <position position="1"/>
    </location>
</feature>
<feature type="non-terminal residue" evidence="2">
    <location>
        <position position="180"/>
    </location>
</feature>
<dbReference type="Proteomes" id="UP001519460">
    <property type="component" value="Unassembled WGS sequence"/>
</dbReference>
<sequence length="180" mass="20494">RYFSRVSLPPPFFEHSPGNPQSPPPRDQLEKHGRHTGDFWYDEVFSGSLWQFDKSISRDTCVAFPPTPLLSLSWDRYAITSVCSKVSLCWEVSQHQLNSRPTEIRSALGPGEWTLPVPIRLGAALVQKGLLEDEVSSRRKGVSALRRPWRLGVRLRMREEEKNGNIAPAILFKFCRSTCS</sequence>
<protein>
    <submittedName>
        <fullName evidence="2">Uncharacterized protein</fullName>
    </submittedName>
</protein>
<name>A0ABD0M4I7_9CAEN</name>
<dbReference type="EMBL" id="JACVVK020000007">
    <property type="protein sequence ID" value="KAK7506451.1"/>
    <property type="molecule type" value="Genomic_DNA"/>
</dbReference>
<dbReference type="AlphaFoldDB" id="A0ABD0M4I7"/>
<gene>
    <name evidence="2" type="ORF">BaRGS_00002563</name>
</gene>
<keyword evidence="3" id="KW-1185">Reference proteome</keyword>
<reference evidence="2 3" key="1">
    <citation type="journal article" date="2023" name="Sci. Data">
        <title>Genome assembly of the Korean intertidal mud-creeper Batillaria attramentaria.</title>
        <authorList>
            <person name="Patra A.K."/>
            <person name="Ho P.T."/>
            <person name="Jun S."/>
            <person name="Lee S.J."/>
            <person name="Kim Y."/>
            <person name="Won Y.J."/>
        </authorList>
    </citation>
    <scope>NUCLEOTIDE SEQUENCE [LARGE SCALE GENOMIC DNA]</scope>
    <source>
        <strain evidence="2">Wonlab-2016</strain>
    </source>
</reference>
<accession>A0ABD0M4I7</accession>